<dbReference type="InterPro" id="IPR051330">
    <property type="entry name" value="Phosphatase_reg/MetRdx"/>
</dbReference>
<protein>
    <recommendedName>
        <fullName evidence="3">GAF domain-containing protein</fullName>
    </recommendedName>
</protein>
<dbReference type="OrthoDB" id="15735at2759"/>
<evidence type="ECO:0000313" key="2">
    <source>
        <dbReference type="Proteomes" id="UP000613740"/>
    </source>
</evidence>
<evidence type="ECO:0000313" key="1">
    <source>
        <dbReference type="EMBL" id="KAG2442106.1"/>
    </source>
</evidence>
<comment type="caution">
    <text evidence="1">The sequence shown here is derived from an EMBL/GenBank/DDBJ whole genome shotgun (WGS) entry which is preliminary data.</text>
</comment>
<dbReference type="AlphaFoldDB" id="A0A835W9R8"/>
<dbReference type="PANTHER" id="PTHR21021:SF15">
    <property type="entry name" value="FREE METHIONINE-R-SULFOXIDE REDUCTASE"/>
    <property type="match status" value="1"/>
</dbReference>
<keyword evidence="2" id="KW-1185">Reference proteome</keyword>
<dbReference type="EMBL" id="JAEHOD010000033">
    <property type="protein sequence ID" value="KAG2442106.1"/>
    <property type="molecule type" value="Genomic_DNA"/>
</dbReference>
<dbReference type="GO" id="GO:0033745">
    <property type="term" value="F:L-methionine-(R)-S-oxide reductase activity"/>
    <property type="evidence" value="ECO:0007669"/>
    <property type="project" value="TreeGrafter"/>
</dbReference>
<gene>
    <name evidence="1" type="ORF">HYH02_009595</name>
</gene>
<dbReference type="SUPFAM" id="SSF55781">
    <property type="entry name" value="GAF domain-like"/>
    <property type="match status" value="1"/>
</dbReference>
<dbReference type="PANTHER" id="PTHR21021">
    <property type="entry name" value="GAF/PUTATIVE CYTOSKELETAL PROTEIN"/>
    <property type="match status" value="1"/>
</dbReference>
<dbReference type="Gene3D" id="3.30.450.40">
    <property type="match status" value="1"/>
</dbReference>
<reference evidence="1" key="1">
    <citation type="journal article" date="2020" name="bioRxiv">
        <title>Comparative genomics of Chlamydomonas.</title>
        <authorList>
            <person name="Craig R.J."/>
            <person name="Hasan A.R."/>
            <person name="Ness R.W."/>
            <person name="Keightley P.D."/>
        </authorList>
    </citation>
    <scope>NUCLEOTIDE SEQUENCE</scope>
    <source>
        <strain evidence="1">CCAP 11/173</strain>
    </source>
</reference>
<dbReference type="InterPro" id="IPR029016">
    <property type="entry name" value="GAF-like_dom_sf"/>
</dbReference>
<dbReference type="Proteomes" id="UP000613740">
    <property type="component" value="Unassembled WGS sequence"/>
</dbReference>
<accession>A0A835W9R8</accession>
<dbReference type="GO" id="GO:0005829">
    <property type="term" value="C:cytosol"/>
    <property type="evidence" value="ECO:0007669"/>
    <property type="project" value="TreeGrafter"/>
</dbReference>
<name>A0A835W9R8_9CHLO</name>
<evidence type="ECO:0008006" key="3">
    <source>
        <dbReference type="Google" id="ProtNLM"/>
    </source>
</evidence>
<proteinExistence type="predicted"/>
<sequence>MGEGLDVPPLPVTASAAERAARYELVASAIKAVLAGEDDWVAAMATVACLLHEAFEYFHWTGFYQAGTPGKDTLVIGPYQGHMGCLRIPYNRGVCGAAARTRSTQPVPNVSQFPGYIACASSTQSEVVVPVLGPSVPGSHDAGQGRLLLAVLDVDSDHPAAFTEVDKQYLEELCAWLGQQVYR</sequence>
<organism evidence="1 2">
    <name type="scientific">Chlamydomonas schloesseri</name>
    <dbReference type="NCBI Taxonomy" id="2026947"/>
    <lineage>
        <taxon>Eukaryota</taxon>
        <taxon>Viridiplantae</taxon>
        <taxon>Chlorophyta</taxon>
        <taxon>core chlorophytes</taxon>
        <taxon>Chlorophyceae</taxon>
        <taxon>CS clade</taxon>
        <taxon>Chlamydomonadales</taxon>
        <taxon>Chlamydomonadaceae</taxon>
        <taxon>Chlamydomonas</taxon>
    </lineage>
</organism>